<gene>
    <name evidence="1" type="ORF">HP548_00375</name>
</gene>
<dbReference type="RefSeq" id="WP_415640198.1">
    <property type="nucleotide sequence ID" value="NZ_CBCRYD010000065.1"/>
</dbReference>
<proteinExistence type="predicted"/>
<dbReference type="Proteomes" id="UP000577724">
    <property type="component" value="Unassembled WGS sequence"/>
</dbReference>
<sequence length="134" mass="15939">MYQMEFYESITKDERNEVKLLLKRYPKLSRIVTELRSRPELTPKQQERLNEWGLLVDEIDVAFGLIIDDEVKLIFEHRYMKGLKYSSTIDRFWDKHRRSEKTIDRRIGRGVDTIAEHLKLCGIIGKSDGRLTVI</sequence>
<accession>A0ABX2MDJ6</accession>
<keyword evidence="2" id="KW-1185">Reference proteome</keyword>
<dbReference type="EMBL" id="JABMCC010000049">
    <property type="protein sequence ID" value="NUU52594.1"/>
    <property type="molecule type" value="Genomic_DNA"/>
</dbReference>
<organism evidence="1 2">
    <name type="scientific">Paenibacillus taichungensis</name>
    <dbReference type="NCBI Taxonomy" id="484184"/>
    <lineage>
        <taxon>Bacteria</taxon>
        <taxon>Bacillati</taxon>
        <taxon>Bacillota</taxon>
        <taxon>Bacilli</taxon>
        <taxon>Bacillales</taxon>
        <taxon>Paenibacillaceae</taxon>
        <taxon>Paenibacillus</taxon>
    </lineage>
</organism>
<reference evidence="1 2" key="1">
    <citation type="submission" date="2020-05" db="EMBL/GenBank/DDBJ databases">
        <title>Genome Sequencing of Type Strains.</title>
        <authorList>
            <person name="Lemaire J.F."/>
            <person name="Inderbitzin P."/>
            <person name="Gregorio O.A."/>
            <person name="Collins S.B."/>
            <person name="Wespe N."/>
            <person name="Knight-Connoni V."/>
        </authorList>
    </citation>
    <scope>NUCLEOTIDE SEQUENCE [LARGE SCALE GENOMIC DNA]</scope>
    <source>
        <strain evidence="1 2">DSM 19942</strain>
    </source>
</reference>
<comment type="caution">
    <text evidence="1">The sequence shown here is derived from an EMBL/GenBank/DDBJ whole genome shotgun (WGS) entry which is preliminary data.</text>
</comment>
<protein>
    <submittedName>
        <fullName evidence="1">Uncharacterized protein</fullName>
    </submittedName>
</protein>
<evidence type="ECO:0000313" key="1">
    <source>
        <dbReference type="EMBL" id="NUU52594.1"/>
    </source>
</evidence>
<name>A0ABX2MDJ6_9BACL</name>
<evidence type="ECO:0000313" key="2">
    <source>
        <dbReference type="Proteomes" id="UP000577724"/>
    </source>
</evidence>